<dbReference type="AlphaFoldDB" id="A8N8N2"/>
<organism evidence="2 3">
    <name type="scientific">Coprinopsis cinerea (strain Okayama-7 / 130 / ATCC MYA-4618 / FGSC 9003)</name>
    <name type="common">Inky cap fungus</name>
    <name type="synonym">Hormographiella aspergillata</name>
    <dbReference type="NCBI Taxonomy" id="240176"/>
    <lineage>
        <taxon>Eukaryota</taxon>
        <taxon>Fungi</taxon>
        <taxon>Dikarya</taxon>
        <taxon>Basidiomycota</taxon>
        <taxon>Agaricomycotina</taxon>
        <taxon>Agaricomycetes</taxon>
        <taxon>Agaricomycetidae</taxon>
        <taxon>Agaricales</taxon>
        <taxon>Agaricineae</taxon>
        <taxon>Psathyrellaceae</taxon>
        <taxon>Coprinopsis</taxon>
    </lineage>
</organism>
<dbReference type="STRING" id="240176.A8N8N2"/>
<accession>A8N8N2</accession>
<dbReference type="InParanoid" id="A8N8N2"/>
<keyword evidence="3" id="KW-1185">Reference proteome</keyword>
<name>A8N8N2_COPC7</name>
<proteinExistence type="predicted"/>
<dbReference type="EMBL" id="AACS02000007">
    <property type="protein sequence ID" value="EAU90651.2"/>
    <property type="molecule type" value="Genomic_DNA"/>
</dbReference>
<keyword evidence="1" id="KW-0812">Transmembrane</keyword>
<evidence type="ECO:0000256" key="1">
    <source>
        <dbReference type="SAM" id="Phobius"/>
    </source>
</evidence>
<dbReference type="KEGG" id="cci:CC1G_09891"/>
<dbReference type="RefSeq" id="XP_001831188.2">
    <property type="nucleotide sequence ID" value="XM_001831136.2"/>
</dbReference>
<keyword evidence="1" id="KW-0472">Membrane</keyword>
<evidence type="ECO:0000313" key="2">
    <source>
        <dbReference type="EMBL" id="EAU90651.2"/>
    </source>
</evidence>
<dbReference type="GeneID" id="6007649"/>
<sequence length="268" mass="29243">MRTQYSPSDRTLATVAFQATFKVLFWVQLLVWIALCPSSTVAQTSPTHRNVTVPLFSDQIVYTPFLCDAAEMLENPEACAGAWFSTNVPDIPFPVVTSLGQNSSTGDIIPQMFFRFRASTLYLTFVPGFNASVNLTLSATNNAEITTTVQSSIGLATVVNIPEDLITTLALTVLPSSTPVQFGLGPDLYYSESDSPTAFPYLNLLLSNDDVLCDVNDHDARGPKQEDVHRTCGGDHCWCRVGSDVDCWSCVLLVEAEAEKVWDAASLQ</sequence>
<feature type="transmembrane region" description="Helical" evidence="1">
    <location>
        <begin position="12"/>
        <end position="35"/>
    </location>
</feature>
<evidence type="ECO:0000313" key="3">
    <source>
        <dbReference type="Proteomes" id="UP000001861"/>
    </source>
</evidence>
<protein>
    <submittedName>
        <fullName evidence="2">Uncharacterized protein</fullName>
    </submittedName>
</protein>
<gene>
    <name evidence="2" type="ORF">CC1G_09891</name>
</gene>
<dbReference type="Proteomes" id="UP000001861">
    <property type="component" value="Unassembled WGS sequence"/>
</dbReference>
<reference evidence="2 3" key="1">
    <citation type="journal article" date="2010" name="Proc. Natl. Acad. Sci. U.S.A.">
        <title>Insights into evolution of multicellular fungi from the assembled chromosomes of the mushroom Coprinopsis cinerea (Coprinus cinereus).</title>
        <authorList>
            <person name="Stajich J.E."/>
            <person name="Wilke S.K."/>
            <person name="Ahren D."/>
            <person name="Au C.H."/>
            <person name="Birren B.W."/>
            <person name="Borodovsky M."/>
            <person name="Burns C."/>
            <person name="Canback B."/>
            <person name="Casselton L.A."/>
            <person name="Cheng C.K."/>
            <person name="Deng J."/>
            <person name="Dietrich F.S."/>
            <person name="Fargo D.C."/>
            <person name="Farman M.L."/>
            <person name="Gathman A.C."/>
            <person name="Goldberg J."/>
            <person name="Guigo R."/>
            <person name="Hoegger P.J."/>
            <person name="Hooker J.B."/>
            <person name="Huggins A."/>
            <person name="James T.Y."/>
            <person name="Kamada T."/>
            <person name="Kilaru S."/>
            <person name="Kodira C."/>
            <person name="Kues U."/>
            <person name="Kupfer D."/>
            <person name="Kwan H.S."/>
            <person name="Lomsadze A."/>
            <person name="Li W."/>
            <person name="Lilly W.W."/>
            <person name="Ma L.J."/>
            <person name="Mackey A.J."/>
            <person name="Manning G."/>
            <person name="Martin F."/>
            <person name="Muraguchi H."/>
            <person name="Natvig D.O."/>
            <person name="Palmerini H."/>
            <person name="Ramesh M.A."/>
            <person name="Rehmeyer C.J."/>
            <person name="Roe B.A."/>
            <person name="Shenoy N."/>
            <person name="Stanke M."/>
            <person name="Ter-Hovhannisyan V."/>
            <person name="Tunlid A."/>
            <person name="Velagapudi R."/>
            <person name="Vision T.J."/>
            <person name="Zeng Q."/>
            <person name="Zolan M.E."/>
            <person name="Pukkila P.J."/>
        </authorList>
    </citation>
    <scope>NUCLEOTIDE SEQUENCE [LARGE SCALE GENOMIC DNA]</scope>
    <source>
        <strain evidence="3">Okayama-7 / 130 / ATCC MYA-4618 / FGSC 9003</strain>
    </source>
</reference>
<comment type="caution">
    <text evidence="2">The sequence shown here is derived from an EMBL/GenBank/DDBJ whole genome shotgun (WGS) entry which is preliminary data.</text>
</comment>
<dbReference type="OrthoDB" id="3267422at2759"/>
<dbReference type="eggNOG" id="ENOG502RSEG">
    <property type="taxonomic scope" value="Eukaryota"/>
</dbReference>
<keyword evidence="1" id="KW-1133">Transmembrane helix</keyword>
<dbReference type="HOGENOM" id="CLU_1038344_0_0_1"/>
<dbReference type="VEuPathDB" id="FungiDB:CC1G_09891"/>